<protein>
    <submittedName>
        <fullName evidence="1">Uncharacterized protein</fullName>
    </submittedName>
</protein>
<accession>A0A0F9AMB2</accession>
<dbReference type="EMBL" id="LAZR01042028">
    <property type="protein sequence ID" value="KKL10525.1"/>
    <property type="molecule type" value="Genomic_DNA"/>
</dbReference>
<comment type="caution">
    <text evidence="1">The sequence shown here is derived from an EMBL/GenBank/DDBJ whole genome shotgun (WGS) entry which is preliminary data.</text>
</comment>
<dbReference type="AlphaFoldDB" id="A0A0F9AMB2"/>
<gene>
    <name evidence="1" type="ORF">LCGC14_2554960</name>
</gene>
<proteinExistence type="predicted"/>
<organism evidence="1">
    <name type="scientific">marine sediment metagenome</name>
    <dbReference type="NCBI Taxonomy" id="412755"/>
    <lineage>
        <taxon>unclassified sequences</taxon>
        <taxon>metagenomes</taxon>
        <taxon>ecological metagenomes</taxon>
    </lineage>
</organism>
<feature type="non-terminal residue" evidence="1">
    <location>
        <position position="380"/>
    </location>
</feature>
<name>A0A0F9AMB2_9ZZZZ</name>
<dbReference type="SUPFAM" id="SSF75011">
    <property type="entry name" value="3-carboxy-cis,cis-mucoante lactonizing enzyme"/>
    <property type="match status" value="1"/>
</dbReference>
<reference evidence="1" key="1">
    <citation type="journal article" date="2015" name="Nature">
        <title>Complex archaea that bridge the gap between prokaryotes and eukaryotes.</title>
        <authorList>
            <person name="Spang A."/>
            <person name="Saw J.H."/>
            <person name="Jorgensen S.L."/>
            <person name="Zaremba-Niedzwiedzka K."/>
            <person name="Martijn J."/>
            <person name="Lind A.E."/>
            <person name="van Eijk R."/>
            <person name="Schleper C."/>
            <person name="Guy L."/>
            <person name="Ettema T.J."/>
        </authorList>
    </citation>
    <scope>NUCLEOTIDE SEQUENCE</scope>
</reference>
<sequence>MALFTAKRHSWIFGSSIEYSDMRLYPIAEYNLHANNSNPKGICSTTAAGTTYYVLNGVNGEVYKYNSGWVYQSVATPGISDATGIDWHWGDNTFYVIRNFDGKVYRYDSGWNYEADFTIGTGFYGLAWDGTYFWTCHTATNTVKKFNVSWVLQDSFDVITSPSSIDWTGTYFRIGSDADGKIYTYDSDFNLKTDYYDITSSVSDNNGIHWLSGSNYYIIDDNDNKAKLFIFGPNLETIDGHTAIILYRKMRAVLAPINQIAGNFEFYLRAINAAVDVGILLKDGSGNSCIDVKIDADKIIGDGSDAIDPALDHTWYLLRIDFDCTPNTYDLYVGGVLELNGQAFGVNDDGTGIDYLEILVANDQLGYIDGIGHDWDPDYD</sequence>
<evidence type="ECO:0000313" key="1">
    <source>
        <dbReference type="EMBL" id="KKL10525.1"/>
    </source>
</evidence>